<sequence length="34" mass="3860">MLSIYSVLPNDSHEDSYKKKKPEIASGLFEMNTS</sequence>
<dbReference type="Proteomes" id="UP000007838">
    <property type="component" value="Chromosome"/>
</dbReference>
<proteinExistence type="predicted"/>
<evidence type="ECO:0000313" key="2">
    <source>
        <dbReference type="Proteomes" id="UP000007838"/>
    </source>
</evidence>
<gene>
    <name evidence="1" type="ORF">EcWSU1_00638</name>
</gene>
<organism evidence="1 2">
    <name type="scientific">Enterobacter ludwigii</name>
    <dbReference type="NCBI Taxonomy" id="299767"/>
    <lineage>
        <taxon>Bacteria</taxon>
        <taxon>Pseudomonadati</taxon>
        <taxon>Pseudomonadota</taxon>
        <taxon>Gammaproteobacteria</taxon>
        <taxon>Enterobacterales</taxon>
        <taxon>Enterobacteriaceae</taxon>
        <taxon>Enterobacter</taxon>
        <taxon>Enterobacter cloacae complex</taxon>
    </lineage>
</organism>
<dbReference type="EMBL" id="CP002886">
    <property type="protein sequence ID" value="AEW72078.1"/>
    <property type="molecule type" value="Genomic_DNA"/>
</dbReference>
<dbReference type="HOGENOM" id="CLU_3373555_0_0_6"/>
<dbReference type="KEGG" id="eec:EcWSU1_00638"/>
<dbReference type="AlphaFoldDB" id="G8LLZ4"/>
<protein>
    <submittedName>
        <fullName evidence="1">Uncharacterized protein</fullName>
    </submittedName>
</protein>
<name>G8LLZ4_9ENTR</name>
<accession>G8LLZ4</accession>
<reference evidence="1 2" key="1">
    <citation type="journal article" date="2011" name="Stand. Genomic Sci.">
        <title>Complete genome of the onion pathogen Enterobacter cloacae EcWSU1.</title>
        <authorList>
            <person name="Humann J.L."/>
            <person name="Wildung M."/>
            <person name="Cheng C.H."/>
            <person name="Lee T."/>
            <person name="Stewart J.E."/>
            <person name="Drew J.C."/>
            <person name="Triplett E.W."/>
            <person name="Main D."/>
            <person name="Schroeder B.K."/>
        </authorList>
    </citation>
    <scope>NUCLEOTIDE SEQUENCE [LARGE SCALE GENOMIC DNA]</scope>
    <source>
        <strain evidence="1 2">EcWSU1</strain>
    </source>
</reference>
<evidence type="ECO:0000313" key="1">
    <source>
        <dbReference type="EMBL" id="AEW72078.1"/>
    </source>
</evidence>